<evidence type="ECO:0000256" key="2">
    <source>
        <dbReference type="ARBA" id="ARBA00022723"/>
    </source>
</evidence>
<sequence length="360" mass="41321">DKITKTKEKPIAYMFVGGNLVELLRTLGFEVVYPEITALSTAIKHESLDPILKAEELGYGLDVCGYVKTDIGISVVGDGKTSFVNIPKPDLLVCNFSGCYVYIKWWEALAEFYKCPLFVFDVPYLRDGFNVVHKEDIDYLMTQLDELIEVCTKLSKVDYDVNVLKKHLYHAQQAEMYWRDILHMGKLRPSPIEAYFEAVNWMFPINVLRGLPQAEMFYKIVKAELEHRVDEKEYPSKEENFRIVVEGVPPYPSYRGFWSLFKTWNAVSVAATYPKVGGMFDLGIFHDPNQPLESIAKYSLYAYCNLSFPIRDKIIADYMKDYSADALVIHGIKSCRSFTAGQGDLRDYIINEKGYPALYI</sequence>
<dbReference type="InterPro" id="IPR010327">
    <property type="entry name" value="FldB/FldC_alpha/beta"/>
</dbReference>
<reference evidence="5" key="1">
    <citation type="journal article" date="2015" name="Nature">
        <title>Complex archaea that bridge the gap between prokaryotes and eukaryotes.</title>
        <authorList>
            <person name="Spang A."/>
            <person name="Saw J.H."/>
            <person name="Jorgensen S.L."/>
            <person name="Zaremba-Niedzwiedzka K."/>
            <person name="Martijn J."/>
            <person name="Lind A.E."/>
            <person name="van Eijk R."/>
            <person name="Schleper C."/>
            <person name="Guy L."/>
            <person name="Ettema T.J."/>
        </authorList>
    </citation>
    <scope>NUCLEOTIDE SEQUENCE</scope>
</reference>
<keyword evidence="3" id="KW-0408">Iron</keyword>
<comment type="similarity">
    <text evidence="1">Belongs to the FldB/FldC dehydratase alpha/beta subunit family.</text>
</comment>
<evidence type="ECO:0000256" key="4">
    <source>
        <dbReference type="ARBA" id="ARBA00023014"/>
    </source>
</evidence>
<protein>
    <recommendedName>
        <fullName evidence="6">Benzoyl-CoA reductase subunit B</fullName>
    </recommendedName>
</protein>
<dbReference type="GO" id="GO:0046872">
    <property type="term" value="F:metal ion binding"/>
    <property type="evidence" value="ECO:0007669"/>
    <property type="project" value="UniProtKB-KW"/>
</dbReference>
<dbReference type="PANTHER" id="PTHR30548">
    <property type="entry name" value="2-HYDROXYGLUTARYL-COA DEHYDRATASE, D-COMPONENT-RELATED"/>
    <property type="match status" value="1"/>
</dbReference>
<evidence type="ECO:0008006" key="6">
    <source>
        <dbReference type="Google" id="ProtNLM"/>
    </source>
</evidence>
<accession>A0A0F8ZKT1</accession>
<evidence type="ECO:0000313" key="5">
    <source>
        <dbReference type="EMBL" id="KKK60556.1"/>
    </source>
</evidence>
<gene>
    <name evidence="5" type="ORF">LCGC14_3023180</name>
</gene>
<feature type="non-terminal residue" evidence="5">
    <location>
        <position position="1"/>
    </location>
</feature>
<comment type="caution">
    <text evidence="5">The sequence shown here is derived from an EMBL/GenBank/DDBJ whole genome shotgun (WGS) entry which is preliminary data.</text>
</comment>
<organism evidence="5">
    <name type="scientific">marine sediment metagenome</name>
    <dbReference type="NCBI Taxonomy" id="412755"/>
    <lineage>
        <taxon>unclassified sequences</taxon>
        <taxon>metagenomes</taxon>
        <taxon>ecological metagenomes</taxon>
    </lineage>
</organism>
<evidence type="ECO:0000256" key="3">
    <source>
        <dbReference type="ARBA" id="ARBA00023004"/>
    </source>
</evidence>
<proteinExistence type="inferred from homology"/>
<name>A0A0F8ZKT1_9ZZZZ</name>
<dbReference type="PANTHER" id="PTHR30548:SF4">
    <property type="entry name" value="SUBUNIT OF OXYGEN-SENSITIVE 2-HYDROXYISOCAPROYL-COA DEHYDRATASE"/>
    <property type="match status" value="1"/>
</dbReference>
<dbReference type="EMBL" id="LAZR01062910">
    <property type="protein sequence ID" value="KKK60556.1"/>
    <property type="molecule type" value="Genomic_DNA"/>
</dbReference>
<dbReference type="GO" id="GO:0051536">
    <property type="term" value="F:iron-sulfur cluster binding"/>
    <property type="evidence" value="ECO:0007669"/>
    <property type="project" value="UniProtKB-KW"/>
</dbReference>
<dbReference type="AlphaFoldDB" id="A0A0F8ZKT1"/>
<keyword evidence="4" id="KW-0411">Iron-sulfur</keyword>
<feature type="non-terminal residue" evidence="5">
    <location>
        <position position="360"/>
    </location>
</feature>
<evidence type="ECO:0000256" key="1">
    <source>
        <dbReference type="ARBA" id="ARBA00005806"/>
    </source>
</evidence>
<dbReference type="Pfam" id="PF06050">
    <property type="entry name" value="HGD-D"/>
    <property type="match status" value="1"/>
</dbReference>
<keyword evidence="2" id="KW-0479">Metal-binding</keyword>
<dbReference type="Gene3D" id="3.40.50.11900">
    <property type="match status" value="1"/>
</dbReference>